<feature type="compositionally biased region" description="Polar residues" evidence="1">
    <location>
        <begin position="47"/>
        <end position="56"/>
    </location>
</feature>
<evidence type="ECO:0000256" key="2">
    <source>
        <dbReference type="SAM" id="SignalP"/>
    </source>
</evidence>
<comment type="caution">
    <text evidence="3">The sequence shown here is derived from an EMBL/GenBank/DDBJ whole genome shotgun (WGS) entry which is preliminary data.</text>
</comment>
<sequence>MKISLAVLGLFVSIFFSFQTPSMTLLSAQSPPTFCKLFPNLPICKNPPSQDNGSNRSTASTESSEGSGPTTAATLKPSNETVPY</sequence>
<proteinExistence type="predicted"/>
<dbReference type="Proteomes" id="UP001059596">
    <property type="component" value="Unassembled WGS sequence"/>
</dbReference>
<evidence type="ECO:0000256" key="1">
    <source>
        <dbReference type="SAM" id="MobiDB-lite"/>
    </source>
</evidence>
<keyword evidence="4" id="KW-1185">Reference proteome</keyword>
<feature type="compositionally biased region" description="Low complexity" evidence="1">
    <location>
        <begin position="57"/>
        <end position="72"/>
    </location>
</feature>
<reference evidence="3" key="1">
    <citation type="journal article" date="2023" name="Genome Biol. Evol.">
        <title>Long-read-based Genome Assembly of Drosophila gunungcola Reveals Fewer Chemosensory Genes in Flower-breeding Species.</title>
        <authorList>
            <person name="Negi A."/>
            <person name="Liao B.Y."/>
            <person name="Yeh S.D."/>
        </authorList>
    </citation>
    <scope>NUCLEOTIDE SEQUENCE</scope>
    <source>
        <strain evidence="3">Sukarami</strain>
    </source>
</reference>
<name>A0A9P9YE44_9MUSC</name>
<feature type="signal peptide" evidence="2">
    <location>
        <begin position="1"/>
        <end position="24"/>
    </location>
</feature>
<dbReference type="EMBL" id="JAMKOV010000040">
    <property type="protein sequence ID" value="KAI8035268.1"/>
    <property type="molecule type" value="Genomic_DNA"/>
</dbReference>
<accession>A0A9P9YE44</accession>
<evidence type="ECO:0008006" key="5">
    <source>
        <dbReference type="Google" id="ProtNLM"/>
    </source>
</evidence>
<feature type="chain" id="PRO_5040486827" description="Secreted protein" evidence="2">
    <location>
        <begin position="25"/>
        <end position="84"/>
    </location>
</feature>
<protein>
    <recommendedName>
        <fullName evidence="5">Secreted protein</fullName>
    </recommendedName>
</protein>
<feature type="region of interest" description="Disordered" evidence="1">
    <location>
        <begin position="46"/>
        <end position="84"/>
    </location>
</feature>
<evidence type="ECO:0000313" key="3">
    <source>
        <dbReference type="EMBL" id="KAI8035268.1"/>
    </source>
</evidence>
<keyword evidence="2" id="KW-0732">Signal</keyword>
<evidence type="ECO:0000313" key="4">
    <source>
        <dbReference type="Proteomes" id="UP001059596"/>
    </source>
</evidence>
<dbReference type="AlphaFoldDB" id="A0A9P9YE44"/>
<gene>
    <name evidence="3" type="ORF">M5D96_011925</name>
</gene>
<organism evidence="3 4">
    <name type="scientific">Drosophila gunungcola</name>
    <name type="common">fruit fly</name>
    <dbReference type="NCBI Taxonomy" id="103775"/>
    <lineage>
        <taxon>Eukaryota</taxon>
        <taxon>Metazoa</taxon>
        <taxon>Ecdysozoa</taxon>
        <taxon>Arthropoda</taxon>
        <taxon>Hexapoda</taxon>
        <taxon>Insecta</taxon>
        <taxon>Pterygota</taxon>
        <taxon>Neoptera</taxon>
        <taxon>Endopterygota</taxon>
        <taxon>Diptera</taxon>
        <taxon>Brachycera</taxon>
        <taxon>Muscomorpha</taxon>
        <taxon>Ephydroidea</taxon>
        <taxon>Drosophilidae</taxon>
        <taxon>Drosophila</taxon>
        <taxon>Sophophora</taxon>
    </lineage>
</organism>